<keyword evidence="3" id="KW-1185">Reference proteome</keyword>
<gene>
    <name evidence="2" type="ORF">LAZ67_19001777</name>
</gene>
<proteinExistence type="predicted"/>
<sequence length="171" mass="18943">MNDQLENIFIELNADSILAPLYDEVDDDEIVAAVLYRPDREALPDELSPGNRKILYQFLGDAIEHETSTSEPPIPAPSTSQLLPRPEPFLAIIEPKAAPKKENHNKTSPSIQSSTSMTRPVPSLQKSHDQFESAAEGKNANSRRNWADCAKQEDELLENFTTVGASKKEAT</sequence>
<dbReference type="Proteomes" id="UP001235939">
    <property type="component" value="Chromosome 19"/>
</dbReference>
<feature type="region of interest" description="Disordered" evidence="1">
    <location>
        <begin position="65"/>
        <end position="147"/>
    </location>
</feature>
<feature type="compositionally biased region" description="Polar residues" evidence="1">
    <location>
        <begin position="106"/>
        <end position="118"/>
    </location>
</feature>
<dbReference type="EMBL" id="CP092881">
    <property type="protein sequence ID" value="UYV80804.1"/>
    <property type="molecule type" value="Genomic_DNA"/>
</dbReference>
<protein>
    <submittedName>
        <fullName evidence="2">Uncharacterized protein</fullName>
    </submittedName>
</protein>
<accession>A0ABY6LHZ9</accession>
<organism evidence="2 3">
    <name type="scientific">Cordylochernes scorpioides</name>
    <dbReference type="NCBI Taxonomy" id="51811"/>
    <lineage>
        <taxon>Eukaryota</taxon>
        <taxon>Metazoa</taxon>
        <taxon>Ecdysozoa</taxon>
        <taxon>Arthropoda</taxon>
        <taxon>Chelicerata</taxon>
        <taxon>Arachnida</taxon>
        <taxon>Pseudoscorpiones</taxon>
        <taxon>Cheliferoidea</taxon>
        <taxon>Chernetidae</taxon>
        <taxon>Cordylochernes</taxon>
    </lineage>
</organism>
<name>A0ABY6LHZ9_9ARAC</name>
<reference evidence="2 3" key="1">
    <citation type="submission" date="2022-01" db="EMBL/GenBank/DDBJ databases">
        <title>A chromosomal length assembly of Cordylochernes scorpioides.</title>
        <authorList>
            <person name="Zeh D."/>
            <person name="Zeh J."/>
        </authorList>
    </citation>
    <scope>NUCLEOTIDE SEQUENCE [LARGE SCALE GENOMIC DNA]</scope>
    <source>
        <strain evidence="2">IN4F17</strain>
        <tissue evidence="2">Whole Body</tissue>
    </source>
</reference>
<evidence type="ECO:0000313" key="3">
    <source>
        <dbReference type="Proteomes" id="UP001235939"/>
    </source>
</evidence>
<evidence type="ECO:0000313" key="2">
    <source>
        <dbReference type="EMBL" id="UYV80804.1"/>
    </source>
</evidence>
<evidence type="ECO:0000256" key="1">
    <source>
        <dbReference type="SAM" id="MobiDB-lite"/>
    </source>
</evidence>